<evidence type="ECO:0000313" key="1">
    <source>
        <dbReference type="EMBL" id="KAI9911466.1"/>
    </source>
</evidence>
<name>A0ACC0W169_9STRA</name>
<dbReference type="EMBL" id="CM047584">
    <property type="protein sequence ID" value="KAI9911466.1"/>
    <property type="molecule type" value="Genomic_DNA"/>
</dbReference>
<organism evidence="1 2">
    <name type="scientific">Peronosclerospora sorghi</name>
    <dbReference type="NCBI Taxonomy" id="230839"/>
    <lineage>
        <taxon>Eukaryota</taxon>
        <taxon>Sar</taxon>
        <taxon>Stramenopiles</taxon>
        <taxon>Oomycota</taxon>
        <taxon>Peronosporomycetes</taxon>
        <taxon>Peronosporales</taxon>
        <taxon>Peronosporaceae</taxon>
        <taxon>Peronosclerospora</taxon>
    </lineage>
</organism>
<sequence>MSTAAGSGSLPTRVHKLLTSRTELEATKDLVRTLLTDELTSCVPSDACPGSKRTSVTQFRDTFRSKLATHQLALAQRALAGLECTLDHVSDLATRVDALDTKCDHVLAFLDTTKTATQQVQTDAVILATKRNHVLEEWKETTAFLERYQLQEDDVRLVSADHVEDQMDAFLGTLERVQQVKGECKKLVATGDVHCGLELLEAISHYEEIGFNKLYEWTATTCAAVDGEPSPWLHRAIHLLRDRTDFYNYCKEKVTASRRALLVRRFMMALTVGGPNGIPRPIDMSAQDPVKYCSEMLAWVHEAIATESDFFRVLFDGDVECSPSPFPEASQGSRSSVSTDHSPTNEETTGDEGCISMVGRAFDSVARPLQVRIEQTLCASHGLVIAYQLVHVLAFYHDKVDQLVAPAQVARTLGHCREVANDTFRRDFELLVDTVAASAPDYGANLGVTHPVLDLSHRVVALLEIRQTSLVPEQEKEADVAPLLDAIVPAIERMCQRHLTLVEPAEALVFRINNFSCLHARLRPFPHAIKWYRKLDEDLNRWLHRLSDVEAARVLDRAQVSTLVQLMRDFEQNRSSEQGTLAAETRGLDGETITQVMTNFSATLRTLTLPALEYLVQPAMVDQARTRTCTTLASTYAFVYDFVSDARNGYILPSTEPSSLLSSIERGRRVVLPPPPAEMRTLLDVREENT</sequence>
<protein>
    <submittedName>
        <fullName evidence="1">Uncharacterized protein</fullName>
    </submittedName>
</protein>
<proteinExistence type="predicted"/>
<gene>
    <name evidence="1" type="ORF">PsorP6_009736</name>
</gene>
<comment type="caution">
    <text evidence="1">The sequence shown here is derived from an EMBL/GenBank/DDBJ whole genome shotgun (WGS) entry which is preliminary data.</text>
</comment>
<keyword evidence="2" id="KW-1185">Reference proteome</keyword>
<dbReference type="Proteomes" id="UP001163321">
    <property type="component" value="Chromosome 5"/>
</dbReference>
<reference evidence="1 2" key="1">
    <citation type="journal article" date="2022" name="bioRxiv">
        <title>The genome of the oomycete Peronosclerospora sorghi, a cosmopolitan pathogen of maize and sorghum, is inflated with dispersed pseudogenes.</title>
        <authorList>
            <person name="Fletcher K."/>
            <person name="Martin F."/>
            <person name="Isakeit T."/>
            <person name="Cavanaugh K."/>
            <person name="Magill C."/>
            <person name="Michelmore R."/>
        </authorList>
    </citation>
    <scope>NUCLEOTIDE SEQUENCE [LARGE SCALE GENOMIC DNA]</scope>
    <source>
        <strain evidence="1">P6</strain>
    </source>
</reference>
<accession>A0ACC0W169</accession>
<evidence type="ECO:0000313" key="2">
    <source>
        <dbReference type="Proteomes" id="UP001163321"/>
    </source>
</evidence>